<keyword evidence="3" id="KW-1185">Reference proteome</keyword>
<evidence type="ECO:0000256" key="1">
    <source>
        <dbReference type="SAM" id="MobiDB-lite"/>
    </source>
</evidence>
<sequence length="121" mass="14007">MEMLVPMRIDEATDSGCKNQSKDVKYEEKIYCVLFESDTNENWKIVCNPSIDKAIYEKLNILVSQEQFKDEFDQLDSTEESDTESLPDNPYPGSDSHQANQVYCDTYQFGNLPKNCKPLYN</sequence>
<protein>
    <submittedName>
        <fullName evidence="2">Uncharacterized protein</fullName>
    </submittedName>
</protein>
<reference evidence="2 3" key="1">
    <citation type="journal article" date="2014" name="Genome Biol. Evol.">
        <title>The genome of the myxosporean Thelohanellus kitauei shows adaptations to nutrient acquisition within its fish host.</title>
        <authorList>
            <person name="Yang Y."/>
            <person name="Xiong J."/>
            <person name="Zhou Z."/>
            <person name="Huo F."/>
            <person name="Miao W."/>
            <person name="Ran C."/>
            <person name="Liu Y."/>
            <person name="Zhang J."/>
            <person name="Feng J."/>
            <person name="Wang M."/>
            <person name="Wang M."/>
            <person name="Wang L."/>
            <person name="Yao B."/>
        </authorList>
    </citation>
    <scope>NUCLEOTIDE SEQUENCE [LARGE SCALE GENOMIC DNA]</scope>
    <source>
        <strain evidence="2">Wuqing</strain>
    </source>
</reference>
<dbReference type="AlphaFoldDB" id="A0A0C2JA17"/>
<dbReference type="Proteomes" id="UP000031668">
    <property type="component" value="Unassembled WGS sequence"/>
</dbReference>
<evidence type="ECO:0000313" key="2">
    <source>
        <dbReference type="EMBL" id="KII65983.1"/>
    </source>
</evidence>
<dbReference type="EMBL" id="JWZT01003647">
    <property type="protein sequence ID" value="KII65983.1"/>
    <property type="molecule type" value="Genomic_DNA"/>
</dbReference>
<feature type="compositionally biased region" description="Acidic residues" evidence="1">
    <location>
        <begin position="73"/>
        <end position="85"/>
    </location>
</feature>
<comment type="caution">
    <text evidence="2">The sequence shown here is derived from an EMBL/GenBank/DDBJ whole genome shotgun (WGS) entry which is preliminary data.</text>
</comment>
<feature type="region of interest" description="Disordered" evidence="1">
    <location>
        <begin position="72"/>
        <end position="98"/>
    </location>
</feature>
<evidence type="ECO:0000313" key="3">
    <source>
        <dbReference type="Proteomes" id="UP000031668"/>
    </source>
</evidence>
<accession>A0A0C2JA17</accession>
<name>A0A0C2JA17_THEKT</name>
<gene>
    <name evidence="2" type="ORF">RF11_15796</name>
</gene>
<organism evidence="2 3">
    <name type="scientific">Thelohanellus kitauei</name>
    <name type="common">Myxosporean</name>
    <dbReference type="NCBI Taxonomy" id="669202"/>
    <lineage>
        <taxon>Eukaryota</taxon>
        <taxon>Metazoa</taxon>
        <taxon>Cnidaria</taxon>
        <taxon>Myxozoa</taxon>
        <taxon>Myxosporea</taxon>
        <taxon>Bivalvulida</taxon>
        <taxon>Platysporina</taxon>
        <taxon>Myxobolidae</taxon>
        <taxon>Thelohanellus</taxon>
    </lineage>
</organism>
<proteinExistence type="predicted"/>